<evidence type="ECO:0000256" key="4">
    <source>
        <dbReference type="PROSITE-ProRule" id="PRU00024"/>
    </source>
</evidence>
<keyword evidence="8" id="KW-1185">Reference proteome</keyword>
<keyword evidence="2 4" id="KW-0863">Zinc-finger</keyword>
<accession>A0A8B8RYS0</accession>
<keyword evidence="1" id="KW-0479">Metal-binding</keyword>
<evidence type="ECO:0000313" key="8">
    <source>
        <dbReference type="Proteomes" id="UP000694856"/>
    </source>
</evidence>
<dbReference type="Gene3D" id="3.30.40.10">
    <property type="entry name" value="Zinc/RING finger domain, C3HC4 (zinc finger)"/>
    <property type="match status" value="1"/>
</dbReference>
<gene>
    <name evidence="9" type="primary">LOC116659290</name>
</gene>
<keyword evidence="3" id="KW-0862">Zinc</keyword>
<feature type="domain" description="B box-type" evidence="6">
    <location>
        <begin position="92"/>
        <end position="133"/>
    </location>
</feature>
<dbReference type="InterPro" id="IPR027370">
    <property type="entry name" value="Znf-RING_euk"/>
</dbReference>
<dbReference type="Gene3D" id="3.30.160.60">
    <property type="entry name" value="Classic Zinc Finger"/>
    <property type="match status" value="1"/>
</dbReference>
<dbReference type="PROSITE" id="PS50089">
    <property type="entry name" value="ZF_RING_2"/>
    <property type="match status" value="1"/>
</dbReference>
<dbReference type="SMART" id="SM00589">
    <property type="entry name" value="PRY"/>
    <property type="match status" value="1"/>
</dbReference>
<dbReference type="Pfam" id="PF13765">
    <property type="entry name" value="PRY"/>
    <property type="match status" value="1"/>
</dbReference>
<dbReference type="PANTHER" id="PTHR24103">
    <property type="entry name" value="E3 UBIQUITIN-PROTEIN LIGASE TRIM"/>
    <property type="match status" value="1"/>
</dbReference>
<evidence type="ECO:0000259" key="5">
    <source>
        <dbReference type="PROSITE" id="PS50089"/>
    </source>
</evidence>
<dbReference type="SUPFAM" id="SSF57850">
    <property type="entry name" value="RING/U-box"/>
    <property type="match status" value="1"/>
</dbReference>
<name>A0A8B8RYS0_CAMFR</name>
<feature type="domain" description="B30.2/SPRY" evidence="7">
    <location>
        <begin position="277"/>
        <end position="461"/>
    </location>
</feature>
<dbReference type="InterPro" id="IPR017907">
    <property type="entry name" value="Znf_RING_CS"/>
</dbReference>
<evidence type="ECO:0000256" key="2">
    <source>
        <dbReference type="ARBA" id="ARBA00022771"/>
    </source>
</evidence>
<dbReference type="SMART" id="SM00449">
    <property type="entry name" value="SPRY"/>
    <property type="match status" value="1"/>
</dbReference>
<dbReference type="PRINTS" id="PR01407">
    <property type="entry name" value="BUTYPHLNCDUF"/>
</dbReference>
<dbReference type="InterPro" id="IPR050143">
    <property type="entry name" value="TRIM/RBCC"/>
</dbReference>
<evidence type="ECO:0000256" key="1">
    <source>
        <dbReference type="ARBA" id="ARBA00022723"/>
    </source>
</evidence>
<protein>
    <submittedName>
        <fullName evidence="9">Tripartite motif-containing protein 60-like</fullName>
    </submittedName>
</protein>
<organism evidence="8 9">
    <name type="scientific">Camelus ferus</name>
    <name type="common">Wild bactrian camel</name>
    <name type="synonym">Camelus bactrianus ferus</name>
    <dbReference type="NCBI Taxonomy" id="419612"/>
    <lineage>
        <taxon>Eukaryota</taxon>
        <taxon>Metazoa</taxon>
        <taxon>Chordata</taxon>
        <taxon>Craniata</taxon>
        <taxon>Vertebrata</taxon>
        <taxon>Euteleostomi</taxon>
        <taxon>Mammalia</taxon>
        <taxon>Eutheria</taxon>
        <taxon>Laurasiatheria</taxon>
        <taxon>Artiodactyla</taxon>
        <taxon>Tylopoda</taxon>
        <taxon>Camelidae</taxon>
        <taxon>Camelus</taxon>
    </lineage>
</organism>
<dbReference type="InterPro" id="IPR003877">
    <property type="entry name" value="SPRY_dom"/>
</dbReference>
<dbReference type="Pfam" id="PF13445">
    <property type="entry name" value="zf-RING_UBOX"/>
    <property type="match status" value="1"/>
</dbReference>
<dbReference type="GeneID" id="116659290"/>
<dbReference type="RefSeq" id="XP_032322627.1">
    <property type="nucleotide sequence ID" value="XM_032466736.1"/>
</dbReference>
<dbReference type="SUPFAM" id="SSF57845">
    <property type="entry name" value="B-box zinc-binding domain"/>
    <property type="match status" value="1"/>
</dbReference>
<proteinExistence type="predicted"/>
<dbReference type="InterPro" id="IPR013083">
    <property type="entry name" value="Znf_RING/FYVE/PHD"/>
</dbReference>
<dbReference type="AlphaFoldDB" id="A0A8B8RYS0"/>
<dbReference type="SMART" id="SM00336">
    <property type="entry name" value="BBOX"/>
    <property type="match status" value="1"/>
</dbReference>
<evidence type="ECO:0000256" key="3">
    <source>
        <dbReference type="ARBA" id="ARBA00022833"/>
    </source>
</evidence>
<dbReference type="Gene3D" id="2.60.120.920">
    <property type="match status" value="1"/>
</dbReference>
<dbReference type="InterPro" id="IPR001841">
    <property type="entry name" value="Znf_RING"/>
</dbReference>
<evidence type="ECO:0000259" key="6">
    <source>
        <dbReference type="PROSITE" id="PS50119"/>
    </source>
</evidence>
<dbReference type="GO" id="GO:0008270">
    <property type="term" value="F:zinc ion binding"/>
    <property type="evidence" value="ECO:0007669"/>
    <property type="project" value="UniProtKB-KW"/>
</dbReference>
<dbReference type="PROSITE" id="PS50119">
    <property type="entry name" value="ZF_BBOX"/>
    <property type="match status" value="1"/>
</dbReference>
<dbReference type="InterPro" id="IPR000315">
    <property type="entry name" value="Znf_B-box"/>
</dbReference>
<dbReference type="PROSITE" id="PS00518">
    <property type="entry name" value="ZF_RING_1"/>
    <property type="match status" value="1"/>
</dbReference>
<dbReference type="InterPro" id="IPR013320">
    <property type="entry name" value="ConA-like_dom_sf"/>
</dbReference>
<dbReference type="Proteomes" id="UP000694856">
    <property type="component" value="Chromosome 2"/>
</dbReference>
<dbReference type="InterPro" id="IPR003879">
    <property type="entry name" value="Butyrophylin_SPRY"/>
</dbReference>
<feature type="domain" description="RING-type" evidence="5">
    <location>
        <begin position="16"/>
        <end position="56"/>
    </location>
</feature>
<evidence type="ECO:0000259" key="7">
    <source>
        <dbReference type="PROSITE" id="PS50188"/>
    </source>
</evidence>
<dbReference type="PROSITE" id="PS50188">
    <property type="entry name" value="B302_SPRY"/>
    <property type="match status" value="1"/>
</dbReference>
<dbReference type="KEGG" id="cfr:116659290"/>
<reference evidence="9" key="1">
    <citation type="submission" date="2025-08" db="UniProtKB">
        <authorList>
            <consortium name="RefSeq"/>
        </authorList>
    </citation>
    <scope>IDENTIFICATION</scope>
    <source>
        <tissue evidence="9">Ear skin</tissue>
    </source>
</reference>
<dbReference type="InterPro" id="IPR001870">
    <property type="entry name" value="B30.2/SPRY"/>
</dbReference>
<sequence>MALAASLAQLHAEASCPICLDCLTDPVTTGCGHNFCHACLQQRWEGLRDLFPCPLCLQPCPERSCRRNSQLSHLADAVRQLPSTRAKRGRQGEAPLCEKHSQALSLFCEEDLELLCPQCRLSSEHRHHPLVPVEQAAVCHRRRLKGYLEPLTEQLEAAEKGLEMQVSKSFELVSNMENQRSKLHSEVEHFKRFLGTEHDEIHVKLLNEEKSVVDKITGKKIQISDHGSTLKSLLYEITNKCSQTDLDLLTGIERIHRSYENLESPAAFWSEVKKEVFTLPPQYFGLHKMIRTFQVHLTLEPETAHHSLQISQDRKTATFRWMEPNCVHPPQVFTSYPAVLSSEGFDAGRHFWQVEGRGSGEWSLGVCKESFPRNSLVSPSPSNGCWQIQLWGTTRDTRVSGNACRIGIFLDYDLGEVSFYNLNDRSPLYIFSDIFTEKLMPYFSIRPSSKSLTISIVEDEC</sequence>
<dbReference type="InterPro" id="IPR043136">
    <property type="entry name" value="B30.2/SPRY_sf"/>
</dbReference>
<evidence type="ECO:0000313" key="9">
    <source>
        <dbReference type="RefSeq" id="XP_032322627.1"/>
    </source>
</evidence>
<dbReference type="Pfam" id="PF00643">
    <property type="entry name" value="zf-B_box"/>
    <property type="match status" value="1"/>
</dbReference>
<dbReference type="SMART" id="SM00184">
    <property type="entry name" value="RING"/>
    <property type="match status" value="1"/>
</dbReference>
<dbReference type="InterPro" id="IPR006574">
    <property type="entry name" value="PRY"/>
</dbReference>
<dbReference type="Pfam" id="PF00622">
    <property type="entry name" value="SPRY"/>
    <property type="match status" value="1"/>
</dbReference>
<dbReference type="SUPFAM" id="SSF49899">
    <property type="entry name" value="Concanavalin A-like lectins/glucanases"/>
    <property type="match status" value="1"/>
</dbReference>